<reference evidence="1" key="2">
    <citation type="journal article" date="2015" name="Data Brief">
        <title>Shoot transcriptome of the giant reed, Arundo donax.</title>
        <authorList>
            <person name="Barrero R.A."/>
            <person name="Guerrero F.D."/>
            <person name="Moolhuijzen P."/>
            <person name="Goolsby J.A."/>
            <person name="Tidwell J."/>
            <person name="Bellgard S.E."/>
            <person name="Bellgard M.I."/>
        </authorList>
    </citation>
    <scope>NUCLEOTIDE SEQUENCE</scope>
    <source>
        <tissue evidence="1">Shoot tissue taken approximately 20 cm above the soil surface</tissue>
    </source>
</reference>
<dbReference type="AlphaFoldDB" id="A0A0A9D9U8"/>
<dbReference type="EMBL" id="GBRH01217383">
    <property type="protein sequence ID" value="JAD80512.1"/>
    <property type="molecule type" value="Transcribed_RNA"/>
</dbReference>
<organism evidence="1">
    <name type="scientific">Arundo donax</name>
    <name type="common">Giant reed</name>
    <name type="synonym">Donax arundinaceus</name>
    <dbReference type="NCBI Taxonomy" id="35708"/>
    <lineage>
        <taxon>Eukaryota</taxon>
        <taxon>Viridiplantae</taxon>
        <taxon>Streptophyta</taxon>
        <taxon>Embryophyta</taxon>
        <taxon>Tracheophyta</taxon>
        <taxon>Spermatophyta</taxon>
        <taxon>Magnoliopsida</taxon>
        <taxon>Liliopsida</taxon>
        <taxon>Poales</taxon>
        <taxon>Poaceae</taxon>
        <taxon>PACMAD clade</taxon>
        <taxon>Arundinoideae</taxon>
        <taxon>Arundineae</taxon>
        <taxon>Arundo</taxon>
    </lineage>
</organism>
<sequence>MLIKKLKYMKNTKMEMMGLACSHIRGVPMLSSRNNFILAVRKCFNLKLCSWFSSY</sequence>
<reference evidence="1" key="1">
    <citation type="submission" date="2014-09" db="EMBL/GenBank/DDBJ databases">
        <authorList>
            <person name="Magalhaes I.L.F."/>
            <person name="Oliveira U."/>
            <person name="Santos F.R."/>
            <person name="Vidigal T.H.D.A."/>
            <person name="Brescovit A.D."/>
            <person name="Santos A.J."/>
        </authorList>
    </citation>
    <scope>NUCLEOTIDE SEQUENCE</scope>
    <source>
        <tissue evidence="1">Shoot tissue taken approximately 20 cm above the soil surface</tissue>
    </source>
</reference>
<evidence type="ECO:0000313" key="1">
    <source>
        <dbReference type="EMBL" id="JAD80512.1"/>
    </source>
</evidence>
<proteinExistence type="predicted"/>
<name>A0A0A9D9U8_ARUDO</name>
<protein>
    <submittedName>
        <fullName evidence="1">Uncharacterized protein</fullName>
    </submittedName>
</protein>
<accession>A0A0A9D9U8</accession>